<evidence type="ECO:0000256" key="5">
    <source>
        <dbReference type="ARBA" id="ARBA00022824"/>
    </source>
</evidence>
<dbReference type="InterPro" id="IPR019130">
    <property type="entry name" value="Macoilin"/>
</dbReference>
<feature type="compositionally biased region" description="Low complexity" evidence="10">
    <location>
        <begin position="307"/>
        <end position="321"/>
    </location>
</feature>
<dbReference type="Ensembl" id="ENSCCRT00000180630.1">
    <property type="protein sequence ID" value="ENSCCRP00000130756.1"/>
    <property type="gene ID" value="ENSCCRG00000078260.1"/>
</dbReference>
<evidence type="ECO:0000313" key="12">
    <source>
        <dbReference type="Ensembl" id="ENSCCRP00000130756.1"/>
    </source>
</evidence>
<feature type="transmembrane region" description="Helical" evidence="11">
    <location>
        <begin position="68"/>
        <end position="86"/>
    </location>
</feature>
<evidence type="ECO:0000256" key="9">
    <source>
        <dbReference type="SAM" id="Coils"/>
    </source>
</evidence>
<feature type="compositionally biased region" description="Polar residues" evidence="10">
    <location>
        <begin position="617"/>
        <end position="631"/>
    </location>
</feature>
<evidence type="ECO:0000256" key="8">
    <source>
        <dbReference type="ARBA" id="ARBA00023242"/>
    </source>
</evidence>
<dbReference type="Pfam" id="PF09726">
    <property type="entry name" value="Macoilin"/>
    <property type="match status" value="2"/>
</dbReference>
<comment type="subcellular location">
    <subcellularLocation>
        <location evidence="1">Nucleus membrane</location>
        <topology evidence="1">Multi-pass membrane protein</topology>
    </subcellularLocation>
    <subcellularLocation>
        <location evidence="2">Rough endoplasmic reticulum membrane</location>
        <topology evidence="2">Multi-pass membrane protein</topology>
    </subcellularLocation>
</comment>
<comment type="similarity">
    <text evidence="3">Belongs to the macoilin family.</text>
</comment>
<dbReference type="AlphaFoldDB" id="A0A9J7ZIS6"/>
<dbReference type="GO" id="GO:0023041">
    <property type="term" value="P:neuronal signal transduction"/>
    <property type="evidence" value="ECO:0007669"/>
    <property type="project" value="InterPro"/>
</dbReference>
<keyword evidence="8" id="KW-0539">Nucleus</keyword>
<dbReference type="PANTHER" id="PTHR47464">
    <property type="entry name" value="MACOILIN"/>
    <property type="match status" value="1"/>
</dbReference>
<evidence type="ECO:0000256" key="7">
    <source>
        <dbReference type="ARBA" id="ARBA00023136"/>
    </source>
</evidence>
<sequence>MKRRNADCSKLRRPLKRNRITEGIHSSTFLYLKFLVVWALVLLADFALEFRFEYLWPFWLFIRSVYDSFRYQGLAFSVFFVCVAFTSDIICLLFIPKQWLFFAASTYVWVQYVWHTVSFVFHMGVCLIIGYPVVTLGFGFKSYVSYKIRLRKQKEVQKENEFYMELLQQALPPEQQMLQRQERETEEATSKGLFEADSLIVAQNGSAITKKLPVSLPELEYKEKGKDGGKDKKQQQQQHSIGINNNILQTVDAKLQDIEYMENHLNTKRLNTELGSSAENLFQKEEVGGGGGGSATSKHYKNSSPHSHNSTNGSVPSSSSSRSEKKQKCAGKNLAPHRDLMENCIPNNQLSKPEALVRLEQDIKKLKADLQASRQVEQDLRSQISSLSSAERSMRSELGQLRQENELLQNKLHNAVQAKQKDKQMIVQLEKRLKAEQEVRAAVEKQLAEEKKRKKIEEATAARAVALAAASRGECTDSLRSRIRELESECKKLTHDMKLKEEQIRELELKAQELRKYKENEKDTEVLMSALSAMQDKTQHLENSLSAETRIKLDLFSALGDAKRQLEIAQGQILQKEQEIKELKQKIAEVMAVMPSITYSAETNSMTPVTPHYSSKFMDTNPSSLDPNASVYQPLKK</sequence>
<feature type="transmembrane region" description="Helical" evidence="11">
    <location>
        <begin position="120"/>
        <end position="144"/>
    </location>
</feature>
<dbReference type="PANTHER" id="PTHR47464:SF3">
    <property type="entry name" value="MACOILIN-2 ISOFORM X1"/>
    <property type="match status" value="1"/>
</dbReference>
<keyword evidence="4 11" id="KW-0812">Transmembrane</keyword>
<accession>A0A9J7ZIS6</accession>
<feature type="region of interest" description="Disordered" evidence="10">
    <location>
        <begin position="284"/>
        <end position="335"/>
    </location>
</feature>
<dbReference type="GO" id="GO:0031965">
    <property type="term" value="C:nuclear membrane"/>
    <property type="evidence" value="ECO:0007669"/>
    <property type="project" value="UniProtKB-SubCell"/>
</dbReference>
<feature type="coiled-coil region" evidence="9">
    <location>
        <begin position="559"/>
        <end position="593"/>
    </location>
</feature>
<evidence type="ECO:0000313" key="13">
    <source>
        <dbReference type="Proteomes" id="UP001108240"/>
    </source>
</evidence>
<organism evidence="12 13">
    <name type="scientific">Cyprinus carpio carpio</name>
    <dbReference type="NCBI Taxonomy" id="630221"/>
    <lineage>
        <taxon>Eukaryota</taxon>
        <taxon>Metazoa</taxon>
        <taxon>Chordata</taxon>
        <taxon>Craniata</taxon>
        <taxon>Vertebrata</taxon>
        <taxon>Euteleostomi</taxon>
        <taxon>Actinopterygii</taxon>
        <taxon>Neopterygii</taxon>
        <taxon>Teleostei</taxon>
        <taxon>Ostariophysi</taxon>
        <taxon>Cypriniformes</taxon>
        <taxon>Cyprinidae</taxon>
        <taxon>Cyprininae</taxon>
        <taxon>Cyprinus</taxon>
    </lineage>
</organism>
<feature type="region of interest" description="Disordered" evidence="10">
    <location>
        <begin position="222"/>
        <end position="243"/>
    </location>
</feature>
<dbReference type="GeneTree" id="ENSGT00390000016613"/>
<keyword evidence="5" id="KW-0256">Endoplasmic reticulum</keyword>
<evidence type="ECO:0000256" key="3">
    <source>
        <dbReference type="ARBA" id="ARBA00008298"/>
    </source>
</evidence>
<reference evidence="12" key="2">
    <citation type="submission" date="2025-09" db="UniProtKB">
        <authorList>
            <consortium name="Ensembl"/>
        </authorList>
    </citation>
    <scope>IDENTIFICATION</scope>
</reference>
<dbReference type="Proteomes" id="UP001108240">
    <property type="component" value="Unplaced"/>
</dbReference>
<evidence type="ECO:0000256" key="4">
    <source>
        <dbReference type="ARBA" id="ARBA00022692"/>
    </source>
</evidence>
<evidence type="ECO:0000256" key="10">
    <source>
        <dbReference type="SAM" id="MobiDB-lite"/>
    </source>
</evidence>
<dbReference type="GO" id="GO:0030867">
    <property type="term" value="C:rough endoplasmic reticulum membrane"/>
    <property type="evidence" value="ECO:0007669"/>
    <property type="project" value="UniProtKB-SubCell"/>
</dbReference>
<feature type="region of interest" description="Disordered" evidence="10">
    <location>
        <begin position="614"/>
        <end position="637"/>
    </location>
</feature>
<proteinExistence type="inferred from homology"/>
<keyword evidence="9" id="KW-0175">Coiled coil</keyword>
<evidence type="ECO:0000256" key="2">
    <source>
        <dbReference type="ARBA" id="ARBA00004269"/>
    </source>
</evidence>
<evidence type="ECO:0000256" key="1">
    <source>
        <dbReference type="ARBA" id="ARBA00004232"/>
    </source>
</evidence>
<keyword evidence="7 11" id="KW-0472">Membrane</keyword>
<evidence type="ECO:0000256" key="6">
    <source>
        <dbReference type="ARBA" id="ARBA00022989"/>
    </source>
</evidence>
<reference evidence="12" key="1">
    <citation type="submission" date="2025-08" db="UniProtKB">
        <authorList>
            <consortium name="Ensembl"/>
        </authorList>
    </citation>
    <scope>IDENTIFICATION</scope>
</reference>
<keyword evidence="13" id="KW-1185">Reference proteome</keyword>
<protein>
    <submittedName>
        <fullName evidence="12">Macoilin 1a</fullName>
    </submittedName>
</protein>
<keyword evidence="6 11" id="KW-1133">Transmembrane helix</keyword>
<feature type="compositionally biased region" description="Basic and acidic residues" evidence="10">
    <location>
        <begin position="222"/>
        <end position="234"/>
    </location>
</feature>
<feature type="transmembrane region" description="Helical" evidence="11">
    <location>
        <begin position="29"/>
        <end position="48"/>
    </location>
</feature>
<feature type="coiled-coil region" evidence="9">
    <location>
        <begin position="356"/>
        <end position="524"/>
    </location>
</feature>
<evidence type="ECO:0000256" key="11">
    <source>
        <dbReference type="SAM" id="Phobius"/>
    </source>
</evidence>
<name>A0A9J7ZIS6_CYPCA</name>